<protein>
    <recommendedName>
        <fullName evidence="4">Sulfotransferase</fullName>
    </recommendedName>
</protein>
<proteinExistence type="predicted"/>
<organism evidence="2 3">
    <name type="scientific">Durusdinium trenchii</name>
    <dbReference type="NCBI Taxonomy" id="1381693"/>
    <lineage>
        <taxon>Eukaryota</taxon>
        <taxon>Sar</taxon>
        <taxon>Alveolata</taxon>
        <taxon>Dinophyceae</taxon>
        <taxon>Suessiales</taxon>
        <taxon>Symbiodiniaceae</taxon>
        <taxon>Durusdinium</taxon>
    </lineage>
</organism>
<feature type="region of interest" description="Disordered" evidence="1">
    <location>
        <begin position="95"/>
        <end position="115"/>
    </location>
</feature>
<dbReference type="EMBL" id="CAXAMN010012113">
    <property type="protein sequence ID" value="CAK9037184.1"/>
    <property type="molecule type" value="Genomic_DNA"/>
</dbReference>
<dbReference type="InterPro" id="IPR027417">
    <property type="entry name" value="P-loop_NTPase"/>
</dbReference>
<reference evidence="2 3" key="1">
    <citation type="submission" date="2024-02" db="EMBL/GenBank/DDBJ databases">
        <authorList>
            <person name="Chen Y."/>
            <person name="Shah S."/>
            <person name="Dougan E. K."/>
            <person name="Thang M."/>
            <person name="Chan C."/>
        </authorList>
    </citation>
    <scope>NUCLEOTIDE SEQUENCE [LARGE SCALE GENOMIC DNA]</scope>
</reference>
<dbReference type="Gene3D" id="3.40.50.300">
    <property type="entry name" value="P-loop containing nucleotide triphosphate hydrolases"/>
    <property type="match status" value="1"/>
</dbReference>
<evidence type="ECO:0008006" key="4">
    <source>
        <dbReference type="Google" id="ProtNLM"/>
    </source>
</evidence>
<sequence>MGETRSRARHEKTRRNRKIENSAAISTLRTRVVVCASLVLVAGAFLLSEVSLTSRVRTWAGVMLEKSSSKSTFLPGTQPSPVVETPAPQLATVTQAPQVPSPVATPTEAPKERGEVQGAPIEAAPRALKSCLSFVHIPKAGGSNIEGIIARAYGYNQVVENPGDCISMRKIEKDVRFWGMCDDRLRCETKKHCGWSGADCCFINKSFEPQPPKNTGVDRCSFWHFPPAWDSQLATTYTQECDAFCVVREPVSRYLSHWRWRHLQKTGCSAEALEKFTKEKLAKAQGNEYLLEDCHFTPQVFYAFYNGNPANGRICQHILKLENLHQEFDPLMKKYGYPDKVKLGKSKSRASHGCSITPTEETLRLIKEYYAEDFKAFGY</sequence>
<comment type="caution">
    <text evidence="2">The sequence shown here is derived from an EMBL/GenBank/DDBJ whole genome shotgun (WGS) entry which is preliminary data.</text>
</comment>
<evidence type="ECO:0000313" key="3">
    <source>
        <dbReference type="Proteomes" id="UP001642484"/>
    </source>
</evidence>
<keyword evidence="3" id="KW-1185">Reference proteome</keyword>
<accession>A0ABP0LDF8</accession>
<dbReference type="Proteomes" id="UP001642484">
    <property type="component" value="Unassembled WGS sequence"/>
</dbReference>
<evidence type="ECO:0000313" key="2">
    <source>
        <dbReference type="EMBL" id="CAK9037184.1"/>
    </source>
</evidence>
<gene>
    <name evidence="2" type="ORF">CCMP2556_LOCUS20568</name>
</gene>
<evidence type="ECO:0000256" key="1">
    <source>
        <dbReference type="SAM" id="MobiDB-lite"/>
    </source>
</evidence>
<dbReference type="InterPro" id="IPR005331">
    <property type="entry name" value="Sulfotransferase"/>
</dbReference>
<name>A0ABP0LDF8_9DINO</name>
<dbReference type="Pfam" id="PF03567">
    <property type="entry name" value="Sulfotransfer_2"/>
    <property type="match status" value="1"/>
</dbReference>